<proteinExistence type="predicted"/>
<comment type="caution">
    <text evidence="3">The sequence shown here is derived from an EMBL/GenBank/DDBJ whole genome shotgun (WGS) entry which is preliminary data.</text>
</comment>
<keyword evidence="1" id="KW-0862">Zinc</keyword>
<dbReference type="RefSeq" id="XP_027612055.1">
    <property type="nucleotide sequence ID" value="XM_027756254.1"/>
</dbReference>
<organism evidence="3 4">
    <name type="scientific">Sparassis crispa</name>
    <dbReference type="NCBI Taxonomy" id="139825"/>
    <lineage>
        <taxon>Eukaryota</taxon>
        <taxon>Fungi</taxon>
        <taxon>Dikarya</taxon>
        <taxon>Basidiomycota</taxon>
        <taxon>Agaricomycotina</taxon>
        <taxon>Agaricomycetes</taxon>
        <taxon>Polyporales</taxon>
        <taxon>Sparassidaceae</taxon>
        <taxon>Sparassis</taxon>
    </lineage>
</organism>
<accession>A0A401GG51</accession>
<dbReference type="PROSITE" id="PS50966">
    <property type="entry name" value="ZF_SWIM"/>
    <property type="match status" value="1"/>
</dbReference>
<dbReference type="GO" id="GO:0008270">
    <property type="term" value="F:zinc ion binding"/>
    <property type="evidence" value="ECO:0007669"/>
    <property type="project" value="UniProtKB-KW"/>
</dbReference>
<gene>
    <name evidence="3" type="ORF">SCP_0308680</name>
</gene>
<dbReference type="InterPro" id="IPR007527">
    <property type="entry name" value="Znf_SWIM"/>
</dbReference>
<evidence type="ECO:0000313" key="4">
    <source>
        <dbReference type="Proteomes" id="UP000287166"/>
    </source>
</evidence>
<dbReference type="OrthoDB" id="337581at2759"/>
<dbReference type="GO" id="GO:0097196">
    <property type="term" value="C:Shu complex"/>
    <property type="evidence" value="ECO:0007669"/>
    <property type="project" value="TreeGrafter"/>
</dbReference>
<dbReference type="Proteomes" id="UP000287166">
    <property type="component" value="Unassembled WGS sequence"/>
</dbReference>
<dbReference type="GeneID" id="38778059"/>
<dbReference type="InParanoid" id="A0A401GG51"/>
<dbReference type="PANTHER" id="PTHR28498:SF1">
    <property type="entry name" value="ZINC FINGER SWIM DOMAIN-CONTAINING PROTEIN 7"/>
    <property type="match status" value="1"/>
</dbReference>
<keyword evidence="1" id="KW-0479">Metal-binding</keyword>
<dbReference type="GO" id="GO:0000724">
    <property type="term" value="P:double-strand break repair via homologous recombination"/>
    <property type="evidence" value="ECO:0007669"/>
    <property type="project" value="TreeGrafter"/>
</dbReference>
<feature type="domain" description="SWIM-type" evidence="2">
    <location>
        <begin position="72"/>
        <end position="118"/>
    </location>
</feature>
<dbReference type="EMBL" id="BFAD01000003">
    <property type="protein sequence ID" value="GBE81142.1"/>
    <property type="molecule type" value="Genomic_DNA"/>
</dbReference>
<keyword evidence="1" id="KW-0863">Zinc-finger</keyword>
<name>A0A401GG51_9APHY</name>
<dbReference type="PANTHER" id="PTHR28498">
    <property type="entry name" value="ZINC FINGER SWIM DOMAIN-CONTAINING PROTEIN 7"/>
    <property type="match status" value="1"/>
</dbReference>
<keyword evidence="4" id="KW-1185">Reference proteome</keyword>
<protein>
    <recommendedName>
        <fullName evidence="2">SWIM-type domain-containing protein</fullName>
    </recommendedName>
</protein>
<evidence type="ECO:0000256" key="1">
    <source>
        <dbReference type="PROSITE-ProRule" id="PRU00325"/>
    </source>
</evidence>
<sequence>MMATADLLELVQEVIASIKPDSDRDYMAELRFFFPDTLLLSALDLIDRESVLKYVTPWGSSRYEVIGSTAMYSVFPGLRTSKSRLQVYCTCPAYSYSVLISESHLMCKHVLAILLAERLSKCIERPVSQDDLASIVVRQCS</sequence>
<dbReference type="Pfam" id="PF04434">
    <property type="entry name" value="SWIM"/>
    <property type="match status" value="1"/>
</dbReference>
<reference evidence="3 4" key="1">
    <citation type="journal article" date="2018" name="Sci. Rep.">
        <title>Genome sequence of the cauliflower mushroom Sparassis crispa (Hanabiratake) and its association with beneficial usage.</title>
        <authorList>
            <person name="Kiyama R."/>
            <person name="Furutani Y."/>
            <person name="Kawaguchi K."/>
            <person name="Nakanishi T."/>
        </authorList>
    </citation>
    <scope>NUCLEOTIDE SEQUENCE [LARGE SCALE GENOMIC DNA]</scope>
</reference>
<evidence type="ECO:0000259" key="2">
    <source>
        <dbReference type="PROSITE" id="PS50966"/>
    </source>
</evidence>
<evidence type="ECO:0000313" key="3">
    <source>
        <dbReference type="EMBL" id="GBE81142.1"/>
    </source>
</evidence>
<dbReference type="AlphaFoldDB" id="A0A401GG51"/>